<sequence>MLMVMISSSEAPVVIALGLVVGVVLSHIDRRGGGGGVPSRVRSAAAAATVGVVGWVLPLALSFSMVGQFRWWPEVLPIAAGVIAVLVVGSGATEPMTADGFVPDLRRRGPLTFSRGAEVAAAAAVAGVLALTVLGAGLISSQDEEGRYASIMIPIGNATASTEFFGWYYGVPVMAATVVLAVVTLSRLHRVARAPRTDTDRAGDDLRRRDRSSAVLRSATAALLLTLGSAWQLVAQGSSLRTSIPLTEAGTIEFGTSLAALGPVLGFSSHCVVGLGLALVIAQLLGRGRSGASAGVGTDPRPVRA</sequence>
<reference evidence="2 3" key="1">
    <citation type="submission" date="2023-06" db="EMBL/GenBank/DDBJ databases">
        <authorList>
            <person name="Feng G."/>
            <person name="Li J."/>
            <person name="Zhu H."/>
        </authorList>
    </citation>
    <scope>NUCLEOTIDE SEQUENCE [LARGE SCALE GENOMIC DNA]</scope>
    <source>
        <strain evidence="2 3">RHCJP20</strain>
    </source>
</reference>
<keyword evidence="3" id="KW-1185">Reference proteome</keyword>
<accession>A0ABT7THU8</accession>
<feature type="transmembrane region" description="Helical" evidence="1">
    <location>
        <begin position="214"/>
        <end position="234"/>
    </location>
</feature>
<keyword evidence="1" id="KW-0472">Membrane</keyword>
<dbReference type="Proteomes" id="UP001235720">
    <property type="component" value="Unassembled WGS sequence"/>
</dbReference>
<feature type="transmembrane region" description="Helical" evidence="1">
    <location>
        <begin position="12"/>
        <end position="29"/>
    </location>
</feature>
<feature type="transmembrane region" description="Helical" evidence="1">
    <location>
        <begin position="167"/>
        <end position="186"/>
    </location>
</feature>
<name>A0ABT7THU8_9MICO</name>
<organism evidence="2 3">
    <name type="scientific">Curtobacterium subtropicum</name>
    <dbReference type="NCBI Taxonomy" id="3055138"/>
    <lineage>
        <taxon>Bacteria</taxon>
        <taxon>Bacillati</taxon>
        <taxon>Actinomycetota</taxon>
        <taxon>Actinomycetes</taxon>
        <taxon>Micrococcales</taxon>
        <taxon>Microbacteriaceae</taxon>
        <taxon>Curtobacterium</taxon>
    </lineage>
</organism>
<dbReference type="EMBL" id="JAUCMM010000008">
    <property type="protein sequence ID" value="MDM7889162.1"/>
    <property type="molecule type" value="Genomic_DNA"/>
</dbReference>
<evidence type="ECO:0000256" key="1">
    <source>
        <dbReference type="SAM" id="Phobius"/>
    </source>
</evidence>
<comment type="caution">
    <text evidence="2">The sequence shown here is derived from an EMBL/GenBank/DDBJ whole genome shotgun (WGS) entry which is preliminary data.</text>
</comment>
<feature type="transmembrane region" description="Helical" evidence="1">
    <location>
        <begin position="254"/>
        <end position="281"/>
    </location>
</feature>
<gene>
    <name evidence="2" type="ORF">QUG98_11935</name>
</gene>
<dbReference type="RefSeq" id="WP_289470731.1">
    <property type="nucleotide sequence ID" value="NZ_JAUCMM010000008.1"/>
</dbReference>
<feature type="transmembrane region" description="Helical" evidence="1">
    <location>
        <begin position="119"/>
        <end position="139"/>
    </location>
</feature>
<evidence type="ECO:0000313" key="3">
    <source>
        <dbReference type="Proteomes" id="UP001235720"/>
    </source>
</evidence>
<feature type="transmembrane region" description="Helical" evidence="1">
    <location>
        <begin position="41"/>
        <end position="63"/>
    </location>
</feature>
<protein>
    <submittedName>
        <fullName evidence="2">Uncharacterized protein</fullName>
    </submittedName>
</protein>
<feature type="transmembrane region" description="Helical" evidence="1">
    <location>
        <begin position="75"/>
        <end position="98"/>
    </location>
</feature>
<evidence type="ECO:0000313" key="2">
    <source>
        <dbReference type="EMBL" id="MDM7889162.1"/>
    </source>
</evidence>
<proteinExistence type="predicted"/>
<keyword evidence="1" id="KW-0812">Transmembrane</keyword>
<keyword evidence="1" id="KW-1133">Transmembrane helix</keyword>